<dbReference type="InterPro" id="IPR001841">
    <property type="entry name" value="Znf_RING"/>
</dbReference>
<dbReference type="InterPro" id="IPR018957">
    <property type="entry name" value="Znf_C3HC4_RING-type"/>
</dbReference>
<evidence type="ECO:0000256" key="1">
    <source>
        <dbReference type="ARBA" id="ARBA00022723"/>
    </source>
</evidence>
<proteinExistence type="predicted"/>
<dbReference type="InterPro" id="IPR017907">
    <property type="entry name" value="Znf_RING_CS"/>
</dbReference>
<dbReference type="Gene3D" id="3.30.40.10">
    <property type="entry name" value="Zinc/RING finger domain, C3HC4 (zinc finger)"/>
    <property type="match status" value="1"/>
</dbReference>
<evidence type="ECO:0000256" key="3">
    <source>
        <dbReference type="ARBA" id="ARBA00022833"/>
    </source>
</evidence>
<dbReference type="SUPFAM" id="SSF57850">
    <property type="entry name" value="RING/U-box"/>
    <property type="match status" value="1"/>
</dbReference>
<dbReference type="Pfam" id="PF00097">
    <property type="entry name" value="zf-C3HC4"/>
    <property type="match status" value="1"/>
</dbReference>
<dbReference type="InterPro" id="IPR013083">
    <property type="entry name" value="Znf_RING/FYVE/PHD"/>
</dbReference>
<keyword evidence="1" id="KW-0479">Metal-binding</keyword>
<evidence type="ECO:0000256" key="2">
    <source>
        <dbReference type="ARBA" id="ARBA00022771"/>
    </source>
</evidence>
<evidence type="ECO:0000313" key="6">
    <source>
        <dbReference type="EMBL" id="KAK7006651.1"/>
    </source>
</evidence>
<evidence type="ECO:0000313" key="7">
    <source>
        <dbReference type="Proteomes" id="UP001362999"/>
    </source>
</evidence>
<sequence>MLAGLPADLQALGWVFEHESMDFAVRRQPALPRQTLSFAVAPKTRLKSNKTRAFGYSFELPGRKRYLALSPRRSSLVGSPVKRKRGDPFRTIHKQLAEDMKSSARTTIIYRDGRRINRERPLSASDLYLDDERPEKIKATAGHRCILCRRVKSHPVAHPKCGHSYCYVCVRLYLEVEWTCPYREADSLAAD</sequence>
<keyword evidence="3" id="KW-0862">Zinc</keyword>
<dbReference type="Proteomes" id="UP001362999">
    <property type="component" value="Unassembled WGS sequence"/>
</dbReference>
<dbReference type="PROSITE" id="PS50089">
    <property type="entry name" value="ZF_RING_2"/>
    <property type="match status" value="1"/>
</dbReference>
<protein>
    <recommendedName>
        <fullName evidence="5">RING-type domain-containing protein</fullName>
    </recommendedName>
</protein>
<keyword evidence="2 4" id="KW-0863">Zinc-finger</keyword>
<evidence type="ECO:0000256" key="4">
    <source>
        <dbReference type="PROSITE-ProRule" id="PRU00175"/>
    </source>
</evidence>
<comment type="caution">
    <text evidence="6">The sequence shown here is derived from an EMBL/GenBank/DDBJ whole genome shotgun (WGS) entry which is preliminary data.</text>
</comment>
<dbReference type="AlphaFoldDB" id="A0AAW0AE23"/>
<gene>
    <name evidence="6" type="ORF">R3P38DRAFT_3601302</name>
</gene>
<dbReference type="PROSITE" id="PS00518">
    <property type="entry name" value="ZF_RING_1"/>
    <property type="match status" value="1"/>
</dbReference>
<evidence type="ECO:0000259" key="5">
    <source>
        <dbReference type="PROSITE" id="PS50089"/>
    </source>
</evidence>
<reference evidence="6 7" key="1">
    <citation type="journal article" date="2024" name="J Genomics">
        <title>Draft genome sequencing and assembly of Favolaschia claudopus CIRM-BRFM 2984 isolated from oak limbs.</title>
        <authorList>
            <person name="Navarro D."/>
            <person name="Drula E."/>
            <person name="Chaduli D."/>
            <person name="Cazenave R."/>
            <person name="Ahrendt S."/>
            <person name="Wang J."/>
            <person name="Lipzen A."/>
            <person name="Daum C."/>
            <person name="Barry K."/>
            <person name="Grigoriev I.V."/>
            <person name="Favel A."/>
            <person name="Rosso M.N."/>
            <person name="Martin F."/>
        </authorList>
    </citation>
    <scope>NUCLEOTIDE SEQUENCE [LARGE SCALE GENOMIC DNA]</scope>
    <source>
        <strain evidence="6 7">CIRM-BRFM 2984</strain>
    </source>
</reference>
<name>A0AAW0AE23_9AGAR</name>
<feature type="domain" description="RING-type" evidence="5">
    <location>
        <begin position="145"/>
        <end position="181"/>
    </location>
</feature>
<dbReference type="GO" id="GO:0008270">
    <property type="term" value="F:zinc ion binding"/>
    <property type="evidence" value="ECO:0007669"/>
    <property type="project" value="UniProtKB-KW"/>
</dbReference>
<keyword evidence="7" id="KW-1185">Reference proteome</keyword>
<dbReference type="EMBL" id="JAWWNJ010000075">
    <property type="protein sequence ID" value="KAK7006651.1"/>
    <property type="molecule type" value="Genomic_DNA"/>
</dbReference>
<organism evidence="6 7">
    <name type="scientific">Favolaschia claudopus</name>
    <dbReference type="NCBI Taxonomy" id="2862362"/>
    <lineage>
        <taxon>Eukaryota</taxon>
        <taxon>Fungi</taxon>
        <taxon>Dikarya</taxon>
        <taxon>Basidiomycota</taxon>
        <taxon>Agaricomycotina</taxon>
        <taxon>Agaricomycetes</taxon>
        <taxon>Agaricomycetidae</taxon>
        <taxon>Agaricales</taxon>
        <taxon>Marasmiineae</taxon>
        <taxon>Mycenaceae</taxon>
        <taxon>Favolaschia</taxon>
    </lineage>
</organism>
<accession>A0AAW0AE23</accession>